<evidence type="ECO:0000256" key="4">
    <source>
        <dbReference type="ARBA" id="ARBA00022692"/>
    </source>
</evidence>
<dbReference type="Pfam" id="PF03600">
    <property type="entry name" value="CitMHS"/>
    <property type="match status" value="1"/>
</dbReference>
<feature type="chain" id="PRO_5032431587" evidence="13">
    <location>
        <begin position="26"/>
        <end position="346"/>
    </location>
</feature>
<evidence type="ECO:0000256" key="8">
    <source>
        <dbReference type="ARBA" id="ARBA00023136"/>
    </source>
</evidence>
<keyword evidence="6" id="KW-0915">Sodium</keyword>
<protein>
    <submittedName>
        <fullName evidence="15">Sodium:proton antiporter</fullName>
    </submittedName>
</protein>
<organism evidence="15">
    <name type="scientific">Candidatus Tenderia electrophaga</name>
    <dbReference type="NCBI Taxonomy" id="1748243"/>
    <lineage>
        <taxon>Bacteria</taxon>
        <taxon>Pseudomonadati</taxon>
        <taxon>Pseudomonadota</taxon>
        <taxon>Gammaproteobacteria</taxon>
        <taxon>Candidatus Tenderiales</taxon>
        <taxon>Candidatus Tenderiaceae</taxon>
        <taxon>Candidatus Tenderia</taxon>
    </lineage>
</organism>
<evidence type="ECO:0000256" key="6">
    <source>
        <dbReference type="ARBA" id="ARBA00023053"/>
    </source>
</evidence>
<keyword evidence="4 12" id="KW-0812">Transmembrane</keyword>
<evidence type="ECO:0000313" key="15">
    <source>
        <dbReference type="EMBL" id="HHJ80241.1"/>
    </source>
</evidence>
<feature type="transmembrane region" description="Helical" evidence="12">
    <location>
        <begin position="168"/>
        <end position="195"/>
    </location>
</feature>
<evidence type="ECO:0000256" key="2">
    <source>
        <dbReference type="ARBA" id="ARBA00022448"/>
    </source>
</evidence>
<evidence type="ECO:0000256" key="11">
    <source>
        <dbReference type="SAM" id="MobiDB-lite"/>
    </source>
</evidence>
<dbReference type="InterPro" id="IPR045016">
    <property type="entry name" value="NhaD-like"/>
</dbReference>
<comment type="subcellular location">
    <subcellularLocation>
        <location evidence="1">Membrane</location>
        <topology evidence="1">Multi-pass membrane protein</topology>
    </subcellularLocation>
</comment>
<comment type="similarity">
    <text evidence="10">Belongs to the NhaD Na(+)/H(+) (TC 2.A.62) antiporter family.</text>
</comment>
<dbReference type="InterPro" id="IPR004680">
    <property type="entry name" value="Cit_transptr-like_dom"/>
</dbReference>
<dbReference type="Proteomes" id="UP000885832">
    <property type="component" value="Unassembled WGS sequence"/>
</dbReference>
<feature type="transmembrane region" description="Helical" evidence="12">
    <location>
        <begin position="41"/>
        <end position="60"/>
    </location>
</feature>
<feature type="transmembrane region" description="Helical" evidence="12">
    <location>
        <begin position="287"/>
        <end position="305"/>
    </location>
</feature>
<keyword evidence="13" id="KW-0732">Signal</keyword>
<sequence length="346" mass="37099">MSVTKLGLAGLLTTLLTLMPALAFASGGDGGGGEILDLTATTYGIIALILFTLAYALVIGEEFLHLRKSKPVIVAAGIIWALVGIAYASHGDQETAAIAFRHNLLEFGELMLFLLAAMTYINTLEERNMFAALRSWLVSSGYSLRTIFWLTGLLAFVISPVADNLTTALLMAAVVIAVGAGNIAFISVACINIVIAANAGGAFSPFGDITTLMVWQKGIVQFDEFFALLIPAIVNWLVPAAIMSFTVPRTAPQGENEKVEIKKGGFVVLGLFLLTIVMAVSSHNFLHLPPVLGMMTGLGLLKFYGYRLKMFDRKLLSTTAGPEAIGLQLEESDEMQTAQDKDHQKP</sequence>
<feature type="transmembrane region" description="Helical" evidence="12">
    <location>
        <begin position="102"/>
        <end position="121"/>
    </location>
</feature>
<feature type="transmembrane region" description="Helical" evidence="12">
    <location>
        <begin position="202"/>
        <end position="219"/>
    </location>
</feature>
<feature type="region of interest" description="Disordered" evidence="11">
    <location>
        <begin position="327"/>
        <end position="346"/>
    </location>
</feature>
<evidence type="ECO:0000256" key="3">
    <source>
        <dbReference type="ARBA" id="ARBA00022449"/>
    </source>
</evidence>
<keyword evidence="7" id="KW-0406">Ion transport</keyword>
<accession>A0A832N5Y7</accession>
<dbReference type="GO" id="GO:0006814">
    <property type="term" value="P:sodium ion transport"/>
    <property type="evidence" value="ECO:0007669"/>
    <property type="project" value="UniProtKB-KW"/>
</dbReference>
<evidence type="ECO:0000256" key="7">
    <source>
        <dbReference type="ARBA" id="ARBA00023065"/>
    </source>
</evidence>
<feature type="signal peptide" evidence="13">
    <location>
        <begin position="1"/>
        <end position="25"/>
    </location>
</feature>
<dbReference type="PANTHER" id="PTHR43269:SF2">
    <property type="entry name" value="SODIUM_PROTON ANTIPORTER 1-RELATED"/>
    <property type="match status" value="1"/>
</dbReference>
<feature type="domain" description="Citrate transporter-like" evidence="14">
    <location>
        <begin position="81"/>
        <end position="296"/>
    </location>
</feature>
<dbReference type="NCBIfam" id="NF038006">
    <property type="entry name" value="NhaD_1"/>
    <property type="match status" value="1"/>
</dbReference>
<dbReference type="PANTHER" id="PTHR43269">
    <property type="entry name" value="SODIUM/PROTON ANTIPORTER 1-RELATED"/>
    <property type="match status" value="1"/>
</dbReference>
<dbReference type="GO" id="GO:0015297">
    <property type="term" value="F:antiporter activity"/>
    <property type="evidence" value="ECO:0007669"/>
    <property type="project" value="UniProtKB-KW"/>
</dbReference>
<evidence type="ECO:0000256" key="9">
    <source>
        <dbReference type="ARBA" id="ARBA00023201"/>
    </source>
</evidence>
<reference evidence="15" key="1">
    <citation type="journal article" date="2020" name="mSystems">
        <title>Genome- and Community-Level Interaction Insights into Carbon Utilization and Element Cycling Functions of Hydrothermarchaeota in Hydrothermal Sediment.</title>
        <authorList>
            <person name="Zhou Z."/>
            <person name="Liu Y."/>
            <person name="Xu W."/>
            <person name="Pan J."/>
            <person name="Luo Z.H."/>
            <person name="Li M."/>
        </authorList>
    </citation>
    <scope>NUCLEOTIDE SEQUENCE [LARGE SCALE GENOMIC DNA]</scope>
    <source>
        <strain evidence="15">HyVt-505</strain>
    </source>
</reference>
<evidence type="ECO:0000256" key="12">
    <source>
        <dbReference type="SAM" id="Phobius"/>
    </source>
</evidence>
<proteinExistence type="inferred from homology"/>
<comment type="caution">
    <text evidence="15">The sequence shown here is derived from an EMBL/GenBank/DDBJ whole genome shotgun (WGS) entry which is preliminary data.</text>
</comment>
<feature type="transmembrane region" description="Helical" evidence="12">
    <location>
        <begin position="142"/>
        <end position="162"/>
    </location>
</feature>
<gene>
    <name evidence="15" type="ORF">ENJ65_01255</name>
</gene>
<keyword evidence="2" id="KW-0813">Transport</keyword>
<feature type="transmembrane region" description="Helical" evidence="12">
    <location>
        <begin position="225"/>
        <end position="243"/>
    </location>
</feature>
<evidence type="ECO:0000256" key="5">
    <source>
        <dbReference type="ARBA" id="ARBA00022989"/>
    </source>
</evidence>
<feature type="transmembrane region" description="Helical" evidence="12">
    <location>
        <begin position="264"/>
        <end position="281"/>
    </location>
</feature>
<keyword evidence="9" id="KW-0739">Sodium transport</keyword>
<keyword evidence="8 12" id="KW-0472">Membrane</keyword>
<dbReference type="GO" id="GO:0016020">
    <property type="term" value="C:membrane"/>
    <property type="evidence" value="ECO:0007669"/>
    <property type="project" value="UniProtKB-SubCell"/>
</dbReference>
<feature type="transmembrane region" description="Helical" evidence="12">
    <location>
        <begin position="72"/>
        <end position="90"/>
    </location>
</feature>
<evidence type="ECO:0000256" key="1">
    <source>
        <dbReference type="ARBA" id="ARBA00004141"/>
    </source>
</evidence>
<keyword evidence="5 12" id="KW-1133">Transmembrane helix</keyword>
<evidence type="ECO:0000256" key="10">
    <source>
        <dbReference type="ARBA" id="ARBA00025753"/>
    </source>
</evidence>
<dbReference type="AlphaFoldDB" id="A0A832N5Y7"/>
<evidence type="ECO:0000256" key="13">
    <source>
        <dbReference type="SAM" id="SignalP"/>
    </source>
</evidence>
<dbReference type="EMBL" id="DRNF01000085">
    <property type="protein sequence ID" value="HHJ80241.1"/>
    <property type="molecule type" value="Genomic_DNA"/>
</dbReference>
<feature type="non-terminal residue" evidence="15">
    <location>
        <position position="346"/>
    </location>
</feature>
<name>A0A832N5Y7_9GAMM</name>
<evidence type="ECO:0000259" key="14">
    <source>
        <dbReference type="Pfam" id="PF03600"/>
    </source>
</evidence>
<keyword evidence="3" id="KW-0050">Antiport</keyword>